<dbReference type="EMBL" id="JBEWTB010000001">
    <property type="protein sequence ID" value="MET4754814.1"/>
    <property type="molecule type" value="Genomic_DNA"/>
</dbReference>
<dbReference type="RefSeq" id="WP_354011617.1">
    <property type="nucleotide sequence ID" value="NZ_JBEWTA010000003.1"/>
</dbReference>
<keyword evidence="3" id="KW-1185">Reference proteome</keyword>
<reference evidence="2 3" key="1">
    <citation type="submission" date="2024-06" db="EMBL/GenBank/DDBJ databases">
        <title>Genomic Encyclopedia of Type Strains, Phase V (KMG-V): Genome sequencing to study the core and pangenomes of soil and plant-associated prokaryotes.</title>
        <authorList>
            <person name="Whitman W."/>
        </authorList>
    </citation>
    <scope>NUCLEOTIDE SEQUENCE [LARGE SCALE GENOMIC DNA]</scope>
    <source>
        <strain evidence="2 3">NE40</strain>
    </source>
</reference>
<organism evidence="2 3">
    <name type="scientific">Endozoicomonas lisbonensis</name>
    <dbReference type="NCBI Taxonomy" id="3120522"/>
    <lineage>
        <taxon>Bacteria</taxon>
        <taxon>Pseudomonadati</taxon>
        <taxon>Pseudomonadota</taxon>
        <taxon>Gammaproteobacteria</taxon>
        <taxon>Oceanospirillales</taxon>
        <taxon>Endozoicomonadaceae</taxon>
        <taxon>Endozoicomonas</taxon>
    </lineage>
</organism>
<protein>
    <submittedName>
        <fullName evidence="2">Uncharacterized protein</fullName>
    </submittedName>
</protein>
<gene>
    <name evidence="2" type="ORF">V5J35_000006</name>
</gene>
<proteinExistence type="predicted"/>
<evidence type="ECO:0000313" key="2">
    <source>
        <dbReference type="EMBL" id="MET4754814.1"/>
    </source>
</evidence>
<dbReference type="Proteomes" id="UP001549366">
    <property type="component" value="Unassembled WGS sequence"/>
</dbReference>
<feature type="region of interest" description="Disordered" evidence="1">
    <location>
        <begin position="150"/>
        <end position="169"/>
    </location>
</feature>
<comment type="caution">
    <text evidence="2">The sequence shown here is derived from an EMBL/GenBank/DDBJ whole genome shotgun (WGS) entry which is preliminary data.</text>
</comment>
<accession>A0ABV2SCG9</accession>
<evidence type="ECO:0000256" key="1">
    <source>
        <dbReference type="SAM" id="MobiDB-lite"/>
    </source>
</evidence>
<feature type="compositionally biased region" description="Basic and acidic residues" evidence="1">
    <location>
        <begin position="150"/>
        <end position="161"/>
    </location>
</feature>
<name>A0ABV2SCG9_9GAMM</name>
<evidence type="ECO:0000313" key="3">
    <source>
        <dbReference type="Proteomes" id="UP001549366"/>
    </source>
</evidence>
<sequence length="187" mass="20973">MTDTKPVDTVKLKLKGKGKHNDKVGSYDGYLEMKENKFSGFSRKKIFICNKKNEAKATEFERYKTMSDKSGYFYRVKGSENEDGESLWLDEITKNGFVFAIRSRTEDVLGATGNIHSWVEGMSNDKKQTRLFACLGTDLSQEALALPRKGLGDHDQHKSGEKNGGSQVFCNGKFHRDGLAVTVEEVS</sequence>